<accession>U6MBG5</accession>
<organism evidence="1 2">
    <name type="scientific">Eimeria maxima</name>
    <name type="common">Coccidian parasite</name>
    <dbReference type="NCBI Taxonomy" id="5804"/>
    <lineage>
        <taxon>Eukaryota</taxon>
        <taxon>Sar</taxon>
        <taxon>Alveolata</taxon>
        <taxon>Apicomplexa</taxon>
        <taxon>Conoidasida</taxon>
        <taxon>Coccidia</taxon>
        <taxon>Eucoccidiorida</taxon>
        <taxon>Eimeriorina</taxon>
        <taxon>Eimeriidae</taxon>
        <taxon>Eimeria</taxon>
    </lineage>
</organism>
<name>U6MBG5_EIMMA</name>
<keyword evidence="2" id="KW-1185">Reference proteome</keyword>
<evidence type="ECO:0000313" key="2">
    <source>
        <dbReference type="Proteomes" id="UP000030763"/>
    </source>
</evidence>
<dbReference type="GeneID" id="25336996"/>
<dbReference type="AlphaFoldDB" id="U6MBG5"/>
<protein>
    <submittedName>
        <fullName evidence="1">Uncharacterized protein</fullName>
    </submittedName>
</protein>
<proteinExistence type="predicted"/>
<dbReference type="VEuPathDB" id="ToxoDB:EMWEY_00030100"/>
<dbReference type="RefSeq" id="XP_013337048.1">
    <property type="nucleotide sequence ID" value="XM_013481594.1"/>
</dbReference>
<dbReference type="Proteomes" id="UP000030763">
    <property type="component" value="Unassembled WGS sequence"/>
</dbReference>
<reference evidence="1" key="1">
    <citation type="submission" date="2013-10" db="EMBL/GenBank/DDBJ databases">
        <title>Genomic analysis of the causative agents of coccidiosis in chickens.</title>
        <authorList>
            <person name="Reid A.J."/>
            <person name="Blake D."/>
            <person name="Billington K."/>
            <person name="Browne H."/>
            <person name="Dunn M."/>
            <person name="Hung S."/>
            <person name="Kawahara F."/>
            <person name="Miranda-Saavedra D."/>
            <person name="Mourier T."/>
            <person name="Nagra H."/>
            <person name="Otto T.D."/>
            <person name="Rawlings N."/>
            <person name="Sanchez A."/>
            <person name="Sanders M."/>
            <person name="Subramaniam C."/>
            <person name="Tay Y."/>
            <person name="Dear P."/>
            <person name="Doerig C."/>
            <person name="Gruber A."/>
            <person name="Parkinson J."/>
            <person name="Shirley M."/>
            <person name="Wan K.L."/>
            <person name="Berriman M."/>
            <person name="Tomley F."/>
            <person name="Pain A."/>
        </authorList>
    </citation>
    <scope>NUCLEOTIDE SEQUENCE [LARGE SCALE GENOMIC DNA]</scope>
    <source>
        <strain evidence="1">Weybridge</strain>
    </source>
</reference>
<reference evidence="1" key="2">
    <citation type="submission" date="2013-10" db="EMBL/GenBank/DDBJ databases">
        <authorList>
            <person name="Aslett M."/>
        </authorList>
    </citation>
    <scope>NUCLEOTIDE SEQUENCE [LARGE SCALE GENOMIC DNA]</scope>
    <source>
        <strain evidence="1">Weybridge</strain>
    </source>
</reference>
<evidence type="ECO:0000313" key="1">
    <source>
        <dbReference type="EMBL" id="CDJ60398.1"/>
    </source>
</evidence>
<gene>
    <name evidence="1" type="ORF">EMWEY_00030100</name>
</gene>
<dbReference type="EMBL" id="HG721842">
    <property type="protein sequence ID" value="CDJ60398.1"/>
    <property type="molecule type" value="Genomic_DNA"/>
</dbReference>
<sequence length="215" mass="23837">MDDLKQRDSMRRCGRYGGRIAFRFAHGKKAVIVVKVSGEAKYVLTPSVFGVKVVLRSHDLSRPAPMCIAKCVDLSQALAEHWYDVYSTWIFDCVVPGKDLVDLDELKQGDGMRYFGSVVGDRSAFGVGDVYWLVLLRERNGCADAMLVDEKGLQGWQRLGRGRGGVERAVFVDKVLGEGDCVVRPRGFGVKAMVRAHYLSRPPPICVAVRADLSQ</sequence>